<gene>
    <name evidence="2" type="ORF">ODALV1_LOCUS7900</name>
</gene>
<evidence type="ECO:0008006" key="4">
    <source>
        <dbReference type="Google" id="ProtNLM"/>
    </source>
</evidence>
<dbReference type="EMBL" id="CAXLJM020000024">
    <property type="protein sequence ID" value="CAL8091310.1"/>
    <property type="molecule type" value="Genomic_DNA"/>
</dbReference>
<proteinExistence type="predicted"/>
<evidence type="ECO:0000313" key="2">
    <source>
        <dbReference type="EMBL" id="CAL8091310.1"/>
    </source>
</evidence>
<feature type="transmembrane region" description="Helical" evidence="1">
    <location>
        <begin position="20"/>
        <end position="38"/>
    </location>
</feature>
<keyword evidence="1" id="KW-0472">Membrane</keyword>
<keyword evidence="1" id="KW-0812">Transmembrane</keyword>
<keyword evidence="1" id="KW-1133">Transmembrane helix</keyword>
<sequence length="390" mass="45086">MSWDANSNRMTVNPSIYRNVTNFFLYFDLTVMGGRMAYKLWSQLSSSTKNDILDTGYTHSKQSYSEGLQATIYVMFISTFILIVCAGVRVRQQRHQLTQFVNMMIENCQKYQDLYKEQIRTFPGMKKFIFLTDLPLLIMGLGTAIVPILFSFTVLQKGSPFYNMLTEDLELTVKLSWRIVPLMLLAYYFSIQAADVVFLLDTPGILLFCCSNIWLTLLEPVSITVRQGVVNFTCKLGCTLELDQLRQLYRERQILFRWLNAFYAHILITVHHAALLVICTLACYQLIRHYEFLVIPGYQLIPLAILGAVGFEYVETILIVHGYTRSKTFVNSFKTLAQRERKWTRKIQKDFATMMPLQGQLAYPYFSINMDNFLNFGNAVIDLLVNCLVS</sequence>
<dbReference type="Proteomes" id="UP001642540">
    <property type="component" value="Unassembled WGS sequence"/>
</dbReference>
<evidence type="ECO:0000313" key="3">
    <source>
        <dbReference type="Proteomes" id="UP001642540"/>
    </source>
</evidence>
<organism evidence="2 3">
    <name type="scientific">Orchesella dallaii</name>
    <dbReference type="NCBI Taxonomy" id="48710"/>
    <lineage>
        <taxon>Eukaryota</taxon>
        <taxon>Metazoa</taxon>
        <taxon>Ecdysozoa</taxon>
        <taxon>Arthropoda</taxon>
        <taxon>Hexapoda</taxon>
        <taxon>Collembola</taxon>
        <taxon>Entomobryomorpha</taxon>
        <taxon>Entomobryoidea</taxon>
        <taxon>Orchesellidae</taxon>
        <taxon>Orchesellinae</taxon>
        <taxon>Orchesella</taxon>
    </lineage>
</organism>
<feature type="transmembrane region" description="Helical" evidence="1">
    <location>
        <begin position="70"/>
        <end position="90"/>
    </location>
</feature>
<protein>
    <recommendedName>
        <fullName evidence="4">Gustatory receptor</fullName>
    </recommendedName>
</protein>
<accession>A0ABP1Q758</accession>
<feature type="transmembrane region" description="Helical" evidence="1">
    <location>
        <begin position="128"/>
        <end position="155"/>
    </location>
</feature>
<reference evidence="2 3" key="1">
    <citation type="submission" date="2024-08" db="EMBL/GenBank/DDBJ databases">
        <authorList>
            <person name="Cucini C."/>
            <person name="Frati F."/>
        </authorList>
    </citation>
    <scope>NUCLEOTIDE SEQUENCE [LARGE SCALE GENOMIC DNA]</scope>
</reference>
<evidence type="ECO:0000256" key="1">
    <source>
        <dbReference type="SAM" id="Phobius"/>
    </source>
</evidence>
<comment type="caution">
    <text evidence="2">The sequence shown here is derived from an EMBL/GenBank/DDBJ whole genome shotgun (WGS) entry which is preliminary data.</text>
</comment>
<keyword evidence="3" id="KW-1185">Reference proteome</keyword>
<name>A0ABP1Q758_9HEXA</name>
<feature type="transmembrane region" description="Helical" evidence="1">
    <location>
        <begin position="299"/>
        <end position="320"/>
    </location>
</feature>
<feature type="transmembrane region" description="Helical" evidence="1">
    <location>
        <begin position="262"/>
        <end position="287"/>
    </location>
</feature>